<dbReference type="GO" id="GO:0015941">
    <property type="term" value="P:pantothenate catabolic process"/>
    <property type="evidence" value="ECO:0007669"/>
    <property type="project" value="InterPro"/>
</dbReference>
<dbReference type="Gene3D" id="3.40.50.10300">
    <property type="entry name" value="CoaB-like"/>
    <property type="match status" value="1"/>
</dbReference>
<name>A0A1W1CUT7_9ZZZZ</name>
<dbReference type="AlphaFoldDB" id="A0A1W1CUT7"/>
<evidence type="ECO:0000256" key="1">
    <source>
        <dbReference type="ARBA" id="ARBA00022793"/>
    </source>
</evidence>
<dbReference type="GO" id="GO:0015937">
    <property type="term" value="P:coenzyme A biosynthetic process"/>
    <property type="evidence" value="ECO:0007669"/>
    <property type="project" value="InterPro"/>
</dbReference>
<evidence type="ECO:0000259" key="4">
    <source>
        <dbReference type="Pfam" id="PF02441"/>
    </source>
</evidence>
<evidence type="ECO:0000256" key="2">
    <source>
        <dbReference type="ARBA" id="ARBA00023239"/>
    </source>
</evidence>
<dbReference type="InterPro" id="IPR007085">
    <property type="entry name" value="DNA/pantothenate-metab_flavo_C"/>
</dbReference>
<protein>
    <submittedName>
        <fullName evidence="6">Phosphopantothenoylcysteine decarboxylase / Phosphopantothenoylcysteine synthetase</fullName>
        <ecNumber evidence="6">4.1.1.36</ecNumber>
        <ecNumber evidence="6">6.3.2.5</ecNumber>
    </submittedName>
</protein>
<dbReference type="SUPFAM" id="SSF102645">
    <property type="entry name" value="CoaB-like"/>
    <property type="match status" value="1"/>
</dbReference>
<organism evidence="6">
    <name type="scientific">hydrothermal vent metagenome</name>
    <dbReference type="NCBI Taxonomy" id="652676"/>
    <lineage>
        <taxon>unclassified sequences</taxon>
        <taxon>metagenomes</taxon>
        <taxon>ecological metagenomes</taxon>
    </lineage>
</organism>
<keyword evidence="2 6" id="KW-0456">Lyase</keyword>
<dbReference type="EC" id="4.1.1.36" evidence="6"/>
<feature type="domain" description="DNA/pantothenate metabolism flavoprotein C-terminal" evidence="5">
    <location>
        <begin position="181"/>
        <end position="389"/>
    </location>
</feature>
<reference evidence="6" key="1">
    <citation type="submission" date="2016-10" db="EMBL/GenBank/DDBJ databases">
        <authorList>
            <person name="de Groot N.N."/>
        </authorList>
    </citation>
    <scope>NUCLEOTIDE SEQUENCE</scope>
</reference>
<proteinExistence type="inferred from homology"/>
<feature type="coiled-coil region" evidence="3">
    <location>
        <begin position="319"/>
        <end position="346"/>
    </location>
</feature>
<dbReference type="InterPro" id="IPR036551">
    <property type="entry name" value="Flavin_trans-like"/>
</dbReference>
<dbReference type="GO" id="GO:0071513">
    <property type="term" value="C:phosphopantothenoylcysteine decarboxylase complex"/>
    <property type="evidence" value="ECO:0007669"/>
    <property type="project" value="TreeGrafter"/>
</dbReference>
<evidence type="ECO:0000259" key="5">
    <source>
        <dbReference type="Pfam" id="PF04127"/>
    </source>
</evidence>
<dbReference type="InterPro" id="IPR005252">
    <property type="entry name" value="CoaBC"/>
</dbReference>
<dbReference type="EMBL" id="FPHJ01000066">
    <property type="protein sequence ID" value="SFV69442.1"/>
    <property type="molecule type" value="Genomic_DNA"/>
</dbReference>
<dbReference type="Pfam" id="PF04127">
    <property type="entry name" value="DFP"/>
    <property type="match status" value="1"/>
</dbReference>
<dbReference type="SUPFAM" id="SSF52507">
    <property type="entry name" value="Homo-oligomeric flavin-containing Cys decarboxylases, HFCD"/>
    <property type="match status" value="1"/>
</dbReference>
<evidence type="ECO:0000313" key="6">
    <source>
        <dbReference type="EMBL" id="SFV69442.1"/>
    </source>
</evidence>
<dbReference type="GO" id="GO:0004633">
    <property type="term" value="F:phosphopantothenoylcysteine decarboxylase activity"/>
    <property type="evidence" value="ECO:0007669"/>
    <property type="project" value="UniProtKB-EC"/>
</dbReference>
<dbReference type="GO" id="GO:0004632">
    <property type="term" value="F:phosphopantothenate--cysteine ligase activity"/>
    <property type="evidence" value="ECO:0007669"/>
    <property type="project" value="UniProtKB-EC"/>
</dbReference>
<feature type="domain" description="Flavoprotein" evidence="4">
    <location>
        <begin position="7"/>
        <end position="175"/>
    </location>
</feature>
<gene>
    <name evidence="6" type="ORF">MNB_SUP05-5-142</name>
</gene>
<dbReference type="Gene3D" id="3.40.50.1950">
    <property type="entry name" value="Flavin prenyltransferase-like"/>
    <property type="match status" value="1"/>
</dbReference>
<sequence>MKSLTNKNILLAVTGSISAYKSPNIIRKLQELGAQVKVILTNSGSQFITKLSLEIISKNKVYDDLWAENEEMAHINLTRWADVFLIAPASANTINKLANGHANDLLTTTVLASNIPLIIAPAMNQQMFKTIENNLNQLKNKGVISIEEFGEQACGDIGLGRFADTNKIIEVIIKQFQTTELTGKKILITVGATIENIDPVRYISNRSSGKMGVALANTCIEFGAEVYVIYGNISTQLPQKSKNIKVNTADEMFQAVMDNIKDCDIFIGCAAVADYKVKKISPQKIKKHADEINLTLIKNKDIITEVAKNYPNIFIVGFAAESENLLENAKNKLKNKQLNMIIANQISDKNIGFEVDENEVTILTKNKHFFIEKNNKKKIAKKIIKKIINFL</sequence>
<evidence type="ECO:0000256" key="3">
    <source>
        <dbReference type="SAM" id="Coils"/>
    </source>
</evidence>
<dbReference type="Pfam" id="PF02441">
    <property type="entry name" value="Flavoprotein"/>
    <property type="match status" value="1"/>
</dbReference>
<keyword evidence="1" id="KW-0210">Decarboxylase</keyword>
<dbReference type="NCBIfam" id="TIGR00521">
    <property type="entry name" value="coaBC_dfp"/>
    <property type="match status" value="1"/>
</dbReference>
<dbReference type="HAMAP" id="MF_02225">
    <property type="entry name" value="CoaBC"/>
    <property type="match status" value="1"/>
</dbReference>
<dbReference type="PANTHER" id="PTHR14359">
    <property type="entry name" value="HOMO-OLIGOMERIC FLAVIN CONTAINING CYS DECARBOXYLASE FAMILY"/>
    <property type="match status" value="1"/>
</dbReference>
<accession>A0A1W1CUT7</accession>
<dbReference type="EC" id="6.3.2.5" evidence="6"/>
<dbReference type="InterPro" id="IPR035929">
    <property type="entry name" value="CoaB-like_sf"/>
</dbReference>
<dbReference type="GO" id="GO:0010181">
    <property type="term" value="F:FMN binding"/>
    <property type="evidence" value="ECO:0007669"/>
    <property type="project" value="InterPro"/>
</dbReference>
<keyword evidence="6" id="KW-0436">Ligase</keyword>
<keyword evidence="3" id="KW-0175">Coiled coil</keyword>
<dbReference type="PANTHER" id="PTHR14359:SF6">
    <property type="entry name" value="PHOSPHOPANTOTHENOYLCYSTEINE DECARBOXYLASE"/>
    <property type="match status" value="1"/>
</dbReference>
<dbReference type="InterPro" id="IPR003382">
    <property type="entry name" value="Flavoprotein"/>
</dbReference>